<accession>A0A8C5MH73</accession>
<dbReference type="GeneTree" id="ENSGT00950000182866"/>
<comment type="similarity">
    <text evidence="1">Belongs to the NXPE family.</text>
</comment>
<dbReference type="InterPro" id="IPR014756">
    <property type="entry name" value="Ig_E-set"/>
</dbReference>
<dbReference type="SUPFAM" id="SSF81296">
    <property type="entry name" value="E set domains"/>
    <property type="match status" value="1"/>
</dbReference>
<reference evidence="3" key="1">
    <citation type="submission" date="2025-08" db="UniProtKB">
        <authorList>
            <consortium name="Ensembl"/>
        </authorList>
    </citation>
    <scope>IDENTIFICATION</scope>
</reference>
<dbReference type="InterPro" id="IPR013783">
    <property type="entry name" value="Ig-like_fold"/>
</dbReference>
<dbReference type="Ensembl" id="ENSLLET00000014266.1">
    <property type="protein sequence ID" value="ENSLLEP00000013736.1"/>
    <property type="gene ID" value="ENSLLEG00000008418.1"/>
</dbReference>
<dbReference type="PANTHER" id="PTHR16165">
    <property type="entry name" value="NXPE FAMILY MEMBER"/>
    <property type="match status" value="1"/>
</dbReference>
<reference evidence="3" key="2">
    <citation type="submission" date="2025-09" db="UniProtKB">
        <authorList>
            <consortium name="Ensembl"/>
        </authorList>
    </citation>
    <scope>IDENTIFICATION</scope>
</reference>
<dbReference type="AlphaFoldDB" id="A0A8C5MH73"/>
<proteinExistence type="inferred from homology"/>
<protein>
    <recommendedName>
        <fullName evidence="2">NXPE C-terminal domain-containing protein</fullName>
    </recommendedName>
</protein>
<feature type="domain" description="NXPE C-terminal" evidence="2">
    <location>
        <begin position="319"/>
        <end position="539"/>
    </location>
</feature>
<evidence type="ECO:0000259" key="2">
    <source>
        <dbReference type="Pfam" id="PF24536"/>
    </source>
</evidence>
<dbReference type="Proteomes" id="UP000694569">
    <property type="component" value="Unplaced"/>
</dbReference>
<sequence length="541" mass="61686">KLFSKNYWFLTICNVFLLQFSYNVLRPGFENIYLLPRPRLSVNGLKNSTSTDIYQPHETTELDSLLDLVKWPYCPLKVFTFNDSTSPKETQFHILNRKALYRVGETLEVLIMAKDHRGQLKTCGGDFFQAKLHSPKRKAGVTGQLKDYGNGSYLATFFLPWPGDAQVNVRLIHSSEAIAVLKEKRDKYPEKVSSVYFNGYFESKGVREITECNLKVSGKDVCEYKDPVSGDIWQCVRPKKLPCDARRYHSTGGRRIVTTSFEYDLLNGAVTNQNIPSSEPPIKVVQVNNTMENLIFKLPVCKTGQEPPQPSGYYYKDKWTSLVCLAQHFPRSDDACACLRGRDIYMLGDSTLRQWFEYLENFIPSLKRIDLHLNYKSGPLLAVDPDYGIVMRWRAHGLPLMTSKTIVANMQYEAAQISQIGGGPYTVVVITLWAHLTTYPLDFYLQRLARVRKAVESLLTRSPKTTVLIKSANTGYKSVYGSDWLSLQLDVLIRAAFKGMAVTVLDVWDMTSCHYLRDRIHPGLPVIRNEVDLMLSYICPT</sequence>
<dbReference type="Gene3D" id="2.60.40.10">
    <property type="entry name" value="Immunoglobulins"/>
    <property type="match status" value="1"/>
</dbReference>
<evidence type="ECO:0000256" key="1">
    <source>
        <dbReference type="ARBA" id="ARBA00005431"/>
    </source>
</evidence>
<dbReference type="Pfam" id="PF06312">
    <property type="entry name" value="Neurexophilin"/>
    <property type="match status" value="1"/>
</dbReference>
<dbReference type="OrthoDB" id="5950832at2759"/>
<evidence type="ECO:0000313" key="3">
    <source>
        <dbReference type="Ensembl" id="ENSLLEP00000013736.1"/>
    </source>
</evidence>
<dbReference type="PANTHER" id="PTHR16165:SF23">
    <property type="entry name" value="NEUREXOPHILIN AND PC-ESTERASE DOMAIN FAMILY, MEMBER 5"/>
    <property type="match status" value="1"/>
</dbReference>
<dbReference type="InterPro" id="IPR057106">
    <property type="entry name" value="NXPE4_C"/>
</dbReference>
<dbReference type="Pfam" id="PF24536">
    <property type="entry name" value="NXPE4_C"/>
    <property type="match status" value="1"/>
</dbReference>
<evidence type="ECO:0000313" key="4">
    <source>
        <dbReference type="Proteomes" id="UP000694569"/>
    </source>
</evidence>
<name>A0A8C5MH73_9ANUR</name>
<dbReference type="InterPro" id="IPR026845">
    <property type="entry name" value="NXPH/NXPE"/>
</dbReference>
<organism evidence="3 4">
    <name type="scientific">Leptobrachium leishanense</name>
    <name type="common">Leishan spiny toad</name>
    <dbReference type="NCBI Taxonomy" id="445787"/>
    <lineage>
        <taxon>Eukaryota</taxon>
        <taxon>Metazoa</taxon>
        <taxon>Chordata</taxon>
        <taxon>Craniata</taxon>
        <taxon>Vertebrata</taxon>
        <taxon>Euteleostomi</taxon>
        <taxon>Amphibia</taxon>
        <taxon>Batrachia</taxon>
        <taxon>Anura</taxon>
        <taxon>Pelobatoidea</taxon>
        <taxon>Megophryidae</taxon>
        <taxon>Leptobrachium</taxon>
    </lineage>
</organism>
<keyword evidence="4" id="KW-1185">Reference proteome</keyword>